<dbReference type="PANTHER" id="PTHR43784:SF2">
    <property type="entry name" value="GDSL-LIKE LIPASE_ACYLHYDROLASE, PUTATIVE (AFU_ORTHOLOGUE AFUA_2G00820)-RELATED"/>
    <property type="match status" value="1"/>
</dbReference>
<dbReference type="SUPFAM" id="SSF52266">
    <property type="entry name" value="SGNH hydrolase"/>
    <property type="match status" value="1"/>
</dbReference>
<dbReference type="Gene3D" id="3.40.50.1110">
    <property type="entry name" value="SGNH hydrolase"/>
    <property type="match status" value="1"/>
</dbReference>
<sequence length="298" mass="33256">MSTEYSEHTAAEDEPGAREPEEHQIRYVALGDSFTEGVGDEDPSRPNGVRGWADRVAEQLTLRFPRTLYANLAIRGRTLEPILEEQVDAALALRPTLVSLYGGGNDILRPSIDVDSLMADYDEAFGRLRASGAQVLTLTGFDVKHFYGVFKATRGRTAIYNELLREIAEKHDLILVDFWRFSEEFSDARYWSKDRLHMNTLGHIKMAGKVLEALQVGAGELGLEPLPQMREVSRVQATRANLEWVRTFALPWVGRRLRGTSSGDSLSPRYPDLQSLQVTEVGDAVRDREEGEAGAPPA</sequence>
<dbReference type="RefSeq" id="WP_075514121.1">
    <property type="nucleotide sequence ID" value="NZ_MODZ01000002.1"/>
</dbReference>
<protein>
    <recommendedName>
        <fullName evidence="2">SGNH hydrolase-type esterase domain-containing protein</fullName>
    </recommendedName>
</protein>
<comment type="caution">
    <text evidence="3">The sequence shown here is derived from an EMBL/GenBank/DDBJ whole genome shotgun (WGS) entry which is preliminary data.</text>
</comment>
<feature type="region of interest" description="Disordered" evidence="1">
    <location>
        <begin position="260"/>
        <end position="298"/>
    </location>
</feature>
<dbReference type="OrthoDB" id="3465773at2"/>
<name>A0A1S2N1P7_9MICC</name>
<evidence type="ECO:0000259" key="2">
    <source>
        <dbReference type="Pfam" id="PF13472"/>
    </source>
</evidence>
<accession>A0A1S2N1P7</accession>
<dbReference type="PANTHER" id="PTHR43784">
    <property type="entry name" value="GDSL-LIKE LIPASE/ACYLHYDROLASE, PUTATIVE (AFU_ORTHOLOGUE AFUA_2G00820)-RELATED"/>
    <property type="match status" value="1"/>
</dbReference>
<dbReference type="InterPro" id="IPR013830">
    <property type="entry name" value="SGNH_hydro"/>
</dbReference>
<feature type="domain" description="SGNH hydrolase-type esterase" evidence="2">
    <location>
        <begin position="29"/>
        <end position="203"/>
    </location>
</feature>
<dbReference type="InterPro" id="IPR036514">
    <property type="entry name" value="SGNH_hydro_sf"/>
</dbReference>
<dbReference type="Pfam" id="PF13472">
    <property type="entry name" value="Lipase_GDSL_2"/>
    <property type="match status" value="1"/>
</dbReference>
<dbReference type="InterPro" id="IPR053140">
    <property type="entry name" value="GDSL_Rv0518-like"/>
</dbReference>
<proteinExistence type="predicted"/>
<dbReference type="Proteomes" id="UP000179540">
    <property type="component" value="Unassembled WGS sequence"/>
</dbReference>
<dbReference type="AlphaFoldDB" id="A0A1S2N1P7"/>
<reference evidence="3 4" key="1">
    <citation type="submission" date="2016-10" db="EMBL/GenBank/DDBJ databases">
        <title>Draft genome sequence of strain LCT isolated from the Shenzhou X spacecraft of China.</title>
        <authorList>
            <person name="Huang B."/>
        </authorList>
    </citation>
    <scope>NUCLEOTIDE SEQUENCE [LARGE SCALE GENOMIC DNA]</scope>
    <source>
        <strain evidence="3 4">LCT-H5</strain>
    </source>
</reference>
<evidence type="ECO:0000256" key="1">
    <source>
        <dbReference type="SAM" id="MobiDB-lite"/>
    </source>
</evidence>
<evidence type="ECO:0000313" key="4">
    <source>
        <dbReference type="Proteomes" id="UP000179540"/>
    </source>
</evidence>
<evidence type="ECO:0000313" key="3">
    <source>
        <dbReference type="EMBL" id="OIJ36670.1"/>
    </source>
</evidence>
<gene>
    <name evidence="3" type="ORF">BK826_01955</name>
</gene>
<organism evidence="3 4">
    <name type="scientific">Rothia kristinae</name>
    <dbReference type="NCBI Taxonomy" id="37923"/>
    <lineage>
        <taxon>Bacteria</taxon>
        <taxon>Bacillati</taxon>
        <taxon>Actinomycetota</taxon>
        <taxon>Actinomycetes</taxon>
        <taxon>Micrococcales</taxon>
        <taxon>Micrococcaceae</taxon>
        <taxon>Rothia</taxon>
    </lineage>
</organism>
<feature type="region of interest" description="Disordered" evidence="1">
    <location>
        <begin position="1"/>
        <end position="22"/>
    </location>
</feature>
<dbReference type="EMBL" id="MODZ01000002">
    <property type="protein sequence ID" value="OIJ36670.1"/>
    <property type="molecule type" value="Genomic_DNA"/>
</dbReference>
<dbReference type="CDD" id="cd01832">
    <property type="entry name" value="SGNH_hydrolase_like_1"/>
    <property type="match status" value="1"/>
</dbReference>